<gene>
    <name evidence="3" type="ORF">MCOR_30495</name>
</gene>
<dbReference type="SUPFAM" id="SSF56436">
    <property type="entry name" value="C-type lectin-like"/>
    <property type="match status" value="1"/>
</dbReference>
<dbReference type="InterPro" id="IPR016187">
    <property type="entry name" value="CTDL_fold"/>
</dbReference>
<feature type="compositionally biased region" description="Low complexity" evidence="1">
    <location>
        <begin position="64"/>
        <end position="78"/>
    </location>
</feature>
<evidence type="ECO:0000259" key="2">
    <source>
        <dbReference type="PROSITE" id="PS50041"/>
    </source>
</evidence>
<dbReference type="AlphaFoldDB" id="A0A6J8CHC2"/>
<dbReference type="InterPro" id="IPR016186">
    <property type="entry name" value="C-type_lectin-like/link_sf"/>
</dbReference>
<dbReference type="Gene3D" id="3.10.100.10">
    <property type="entry name" value="Mannose-Binding Protein A, subunit A"/>
    <property type="match status" value="1"/>
</dbReference>
<evidence type="ECO:0000256" key="1">
    <source>
        <dbReference type="SAM" id="MobiDB-lite"/>
    </source>
</evidence>
<reference evidence="3 4" key="1">
    <citation type="submission" date="2020-06" db="EMBL/GenBank/DDBJ databases">
        <authorList>
            <person name="Li R."/>
            <person name="Bekaert M."/>
        </authorList>
    </citation>
    <scope>NUCLEOTIDE SEQUENCE [LARGE SCALE GENOMIC DNA]</scope>
    <source>
        <strain evidence="4">wild</strain>
    </source>
</reference>
<dbReference type="CDD" id="cd00037">
    <property type="entry name" value="CLECT"/>
    <property type="match status" value="1"/>
</dbReference>
<dbReference type="Pfam" id="PF00059">
    <property type="entry name" value="Lectin_C"/>
    <property type="match status" value="1"/>
</dbReference>
<evidence type="ECO:0000313" key="4">
    <source>
        <dbReference type="Proteomes" id="UP000507470"/>
    </source>
</evidence>
<feature type="domain" description="C-type lectin" evidence="2">
    <location>
        <begin position="129"/>
        <end position="211"/>
    </location>
</feature>
<feature type="region of interest" description="Disordered" evidence="1">
    <location>
        <begin position="1"/>
        <end position="142"/>
    </location>
</feature>
<name>A0A6J8CHC2_MYTCO</name>
<dbReference type="EMBL" id="CACVKT020005595">
    <property type="protein sequence ID" value="CAC5395873.1"/>
    <property type="molecule type" value="Genomic_DNA"/>
</dbReference>
<dbReference type="OrthoDB" id="441660at2759"/>
<dbReference type="Proteomes" id="UP000507470">
    <property type="component" value="Unassembled WGS sequence"/>
</dbReference>
<sequence length="213" mass="23574">MVSRKVGTPPKRKIRPFVSASRGRSPKRSLKRRDTHRRLSRSPLRRRQHEPVPSVRSVVKKLDATTSTGRASSGSPGRDGQDTRIVQSQSPRAVVATSQDNTAVKVRARLISSSPSSSSSSSSSDSSELSIHAEERGVSPRQNQSTYYWIEGTDQVVEGHWIWATFSSPIEGNFWCPGNPSNTGGHEDCLEFKDGHWNGDVCTKPQPFICEME</sequence>
<feature type="compositionally biased region" description="Low complexity" evidence="1">
    <location>
        <begin position="112"/>
        <end position="127"/>
    </location>
</feature>
<evidence type="ECO:0000313" key="3">
    <source>
        <dbReference type="EMBL" id="CAC5395873.1"/>
    </source>
</evidence>
<organism evidence="3 4">
    <name type="scientific">Mytilus coruscus</name>
    <name type="common">Sea mussel</name>
    <dbReference type="NCBI Taxonomy" id="42192"/>
    <lineage>
        <taxon>Eukaryota</taxon>
        <taxon>Metazoa</taxon>
        <taxon>Spiralia</taxon>
        <taxon>Lophotrochozoa</taxon>
        <taxon>Mollusca</taxon>
        <taxon>Bivalvia</taxon>
        <taxon>Autobranchia</taxon>
        <taxon>Pteriomorphia</taxon>
        <taxon>Mytilida</taxon>
        <taxon>Mytiloidea</taxon>
        <taxon>Mytilidae</taxon>
        <taxon>Mytilinae</taxon>
        <taxon>Mytilus</taxon>
    </lineage>
</organism>
<protein>
    <recommendedName>
        <fullName evidence="2">C-type lectin domain-containing protein</fullName>
    </recommendedName>
</protein>
<keyword evidence="4" id="KW-1185">Reference proteome</keyword>
<dbReference type="InterPro" id="IPR001304">
    <property type="entry name" value="C-type_lectin-like"/>
</dbReference>
<proteinExistence type="predicted"/>
<dbReference type="PROSITE" id="PS50041">
    <property type="entry name" value="C_TYPE_LECTIN_2"/>
    <property type="match status" value="1"/>
</dbReference>
<accession>A0A6J8CHC2</accession>
<feature type="compositionally biased region" description="Polar residues" evidence="1">
    <location>
        <begin position="84"/>
        <end position="102"/>
    </location>
</feature>
<feature type="compositionally biased region" description="Basic residues" evidence="1">
    <location>
        <begin position="24"/>
        <end position="48"/>
    </location>
</feature>